<protein>
    <submittedName>
        <fullName evidence="2">Uncharacterized protein</fullName>
    </submittedName>
</protein>
<feature type="non-terminal residue" evidence="2">
    <location>
        <position position="338"/>
    </location>
</feature>
<feature type="compositionally biased region" description="Low complexity" evidence="1">
    <location>
        <begin position="218"/>
        <end position="232"/>
    </location>
</feature>
<dbReference type="InParanoid" id="G4ZVR3"/>
<name>G4ZVR3_PHYSP</name>
<gene>
    <name evidence="2" type="ORF">PHYSODRAFT_246080</name>
</gene>
<proteinExistence type="predicted"/>
<evidence type="ECO:0000256" key="1">
    <source>
        <dbReference type="SAM" id="MobiDB-lite"/>
    </source>
</evidence>
<reference evidence="2 3" key="1">
    <citation type="journal article" date="2006" name="Science">
        <title>Phytophthora genome sequences uncover evolutionary origins and mechanisms of pathogenesis.</title>
        <authorList>
            <person name="Tyler B.M."/>
            <person name="Tripathy S."/>
            <person name="Zhang X."/>
            <person name="Dehal P."/>
            <person name="Jiang R.H."/>
            <person name="Aerts A."/>
            <person name="Arredondo F.D."/>
            <person name="Baxter L."/>
            <person name="Bensasson D."/>
            <person name="Beynon J.L."/>
            <person name="Chapman J."/>
            <person name="Damasceno C.M."/>
            <person name="Dorrance A.E."/>
            <person name="Dou D."/>
            <person name="Dickerman A.W."/>
            <person name="Dubchak I.L."/>
            <person name="Garbelotto M."/>
            <person name="Gijzen M."/>
            <person name="Gordon S.G."/>
            <person name="Govers F."/>
            <person name="Grunwald N.J."/>
            <person name="Huang W."/>
            <person name="Ivors K.L."/>
            <person name="Jones R.W."/>
            <person name="Kamoun S."/>
            <person name="Krampis K."/>
            <person name="Lamour K.H."/>
            <person name="Lee M.K."/>
            <person name="McDonald W.H."/>
            <person name="Medina M."/>
            <person name="Meijer H.J."/>
            <person name="Nordberg E.K."/>
            <person name="Maclean D.J."/>
            <person name="Ospina-Giraldo M.D."/>
            <person name="Morris P.F."/>
            <person name="Phuntumart V."/>
            <person name="Putnam N.H."/>
            <person name="Rash S."/>
            <person name="Rose J.K."/>
            <person name="Sakihama Y."/>
            <person name="Salamov A.A."/>
            <person name="Savidor A."/>
            <person name="Scheuring C.F."/>
            <person name="Smith B.M."/>
            <person name="Sobral B.W."/>
            <person name="Terry A."/>
            <person name="Torto-Alalibo T.A."/>
            <person name="Win J."/>
            <person name="Xu Z."/>
            <person name="Zhang H."/>
            <person name="Grigoriev I.V."/>
            <person name="Rokhsar D.S."/>
            <person name="Boore J.L."/>
        </authorList>
    </citation>
    <scope>NUCLEOTIDE SEQUENCE [LARGE SCALE GENOMIC DNA]</scope>
    <source>
        <strain evidence="2 3">P6497</strain>
    </source>
</reference>
<dbReference type="Proteomes" id="UP000002640">
    <property type="component" value="Unassembled WGS sequence"/>
</dbReference>
<dbReference type="RefSeq" id="XP_009531860.1">
    <property type="nucleotide sequence ID" value="XM_009533565.1"/>
</dbReference>
<evidence type="ECO:0000313" key="3">
    <source>
        <dbReference type="Proteomes" id="UP000002640"/>
    </source>
</evidence>
<dbReference type="KEGG" id="psoj:PHYSODRAFT_246080"/>
<evidence type="ECO:0000313" key="2">
    <source>
        <dbReference type="EMBL" id="EGZ11527.1"/>
    </source>
</evidence>
<dbReference type="GeneID" id="20637553"/>
<sequence length="338" mass="35605">MHPFPPSKRRHETSCAHETLSALVSKRRKLSAVAFDAAAIESNRCKAPSAEPRSEVAADVPANPLPLAIVAVTPTGPPAGPRAGAKVKKTTVLTVVKTVTTVKTTVTTRVSPRATPSAEEELSREISEHSASLPSGVGAPAASDHQWSASPRTRSGRVVLPEGVNASVTMQVAPLAEFRLSPPASSGDGPFSPRSSQSTETEPSPPVTPARSAPSLDAAYSPATASSQTTTPPWSPQSPFRSRLHKRAEVLPAWYTVAVASDSDEPETAPLIGSPLPAARPSFTASRMNSPGFTVVEGGAVNPPRDEWQLETWPDDVQFTSAQLNPRRWKFPAVSVGV</sequence>
<dbReference type="EMBL" id="JH159157">
    <property type="protein sequence ID" value="EGZ11527.1"/>
    <property type="molecule type" value="Genomic_DNA"/>
</dbReference>
<feature type="region of interest" description="Disordered" evidence="1">
    <location>
        <begin position="179"/>
        <end position="241"/>
    </location>
</feature>
<organism evidence="2 3">
    <name type="scientific">Phytophthora sojae (strain P6497)</name>
    <name type="common">Soybean stem and root rot agent</name>
    <name type="synonym">Phytophthora megasperma f. sp. glycines</name>
    <dbReference type="NCBI Taxonomy" id="1094619"/>
    <lineage>
        <taxon>Eukaryota</taxon>
        <taxon>Sar</taxon>
        <taxon>Stramenopiles</taxon>
        <taxon>Oomycota</taxon>
        <taxon>Peronosporomycetes</taxon>
        <taxon>Peronosporales</taxon>
        <taxon>Peronosporaceae</taxon>
        <taxon>Phytophthora</taxon>
    </lineage>
</organism>
<keyword evidence="3" id="KW-1185">Reference proteome</keyword>
<feature type="region of interest" description="Disordered" evidence="1">
    <location>
        <begin position="107"/>
        <end position="154"/>
    </location>
</feature>
<dbReference type="AlphaFoldDB" id="G4ZVR3"/>
<feature type="compositionally biased region" description="Low complexity" evidence="1">
    <location>
        <begin position="192"/>
        <end position="202"/>
    </location>
</feature>
<accession>G4ZVR3</accession>